<evidence type="ECO:0000313" key="4">
    <source>
        <dbReference type="Proteomes" id="UP000270468"/>
    </source>
</evidence>
<sequence length="229" mass="26247">MSYKGRITGVVFVGGILLFIREMVKMRFGDVVHILPLPALIPLGVAWFFGRRYDTHVFLSSHDALTGLYNRRYVWEKASKLLQNAHKDDEKCAIFVIDVNDFKEINDSFGHNFGDFVLEQLSAILTGSFSKKDIIARWGGDEFLIFSTYTDESDAERKITTFMKGVESYEWHHRPVTVSIGRSTYPTDEESLKELIAVADSNMYVYKEKYKQHDGKDNTYGMTNTIADV</sequence>
<dbReference type="Pfam" id="PF00990">
    <property type="entry name" value="GGDEF"/>
    <property type="match status" value="1"/>
</dbReference>
<keyword evidence="1" id="KW-0472">Membrane</keyword>
<evidence type="ECO:0000313" key="3">
    <source>
        <dbReference type="EMBL" id="VDC25998.1"/>
    </source>
</evidence>
<dbReference type="EMBL" id="UXAV01000036">
    <property type="protein sequence ID" value="VDC25998.1"/>
    <property type="molecule type" value="Genomic_DNA"/>
</dbReference>
<dbReference type="GO" id="GO:0043709">
    <property type="term" value="P:cell adhesion involved in single-species biofilm formation"/>
    <property type="evidence" value="ECO:0007669"/>
    <property type="project" value="TreeGrafter"/>
</dbReference>
<dbReference type="InterPro" id="IPR029787">
    <property type="entry name" value="Nucleotide_cyclase"/>
</dbReference>
<dbReference type="PROSITE" id="PS50887">
    <property type="entry name" value="GGDEF"/>
    <property type="match status" value="1"/>
</dbReference>
<dbReference type="PANTHER" id="PTHR45138:SF9">
    <property type="entry name" value="DIGUANYLATE CYCLASE DGCM-RELATED"/>
    <property type="match status" value="1"/>
</dbReference>
<dbReference type="PANTHER" id="PTHR45138">
    <property type="entry name" value="REGULATORY COMPONENTS OF SENSORY TRANSDUCTION SYSTEM"/>
    <property type="match status" value="1"/>
</dbReference>
<dbReference type="GO" id="GO:0052621">
    <property type="term" value="F:diguanylate cyclase activity"/>
    <property type="evidence" value="ECO:0007669"/>
    <property type="project" value="TreeGrafter"/>
</dbReference>
<keyword evidence="1" id="KW-1133">Transmembrane helix</keyword>
<reference evidence="3 4" key="1">
    <citation type="submission" date="2018-11" db="EMBL/GenBank/DDBJ databases">
        <authorList>
            <person name="Criscuolo A."/>
        </authorList>
    </citation>
    <scope>NUCLEOTIDE SEQUENCE [LARGE SCALE GENOMIC DNA]</scope>
    <source>
        <strain evidence="3">ATB-66</strain>
    </source>
</reference>
<feature type="transmembrane region" description="Helical" evidence="1">
    <location>
        <begin position="31"/>
        <end position="50"/>
    </location>
</feature>
<dbReference type="GO" id="GO:1902201">
    <property type="term" value="P:negative regulation of bacterial-type flagellum-dependent cell motility"/>
    <property type="evidence" value="ECO:0007669"/>
    <property type="project" value="TreeGrafter"/>
</dbReference>
<dbReference type="InterPro" id="IPR000160">
    <property type="entry name" value="GGDEF_dom"/>
</dbReference>
<organism evidence="3 4">
    <name type="scientific">Filibacter tadaridae</name>
    <dbReference type="NCBI Taxonomy" id="2483811"/>
    <lineage>
        <taxon>Bacteria</taxon>
        <taxon>Bacillati</taxon>
        <taxon>Bacillota</taxon>
        <taxon>Bacilli</taxon>
        <taxon>Bacillales</taxon>
        <taxon>Caryophanaceae</taxon>
        <taxon>Filibacter</taxon>
    </lineage>
</organism>
<keyword evidence="4" id="KW-1185">Reference proteome</keyword>
<dbReference type="FunFam" id="3.30.70.270:FF:000001">
    <property type="entry name" value="Diguanylate cyclase domain protein"/>
    <property type="match status" value="1"/>
</dbReference>
<evidence type="ECO:0000256" key="1">
    <source>
        <dbReference type="SAM" id="Phobius"/>
    </source>
</evidence>
<dbReference type="GO" id="GO:0005886">
    <property type="term" value="C:plasma membrane"/>
    <property type="evidence" value="ECO:0007669"/>
    <property type="project" value="TreeGrafter"/>
</dbReference>
<dbReference type="InterPro" id="IPR050469">
    <property type="entry name" value="Diguanylate_Cyclase"/>
</dbReference>
<proteinExistence type="predicted"/>
<feature type="domain" description="GGDEF" evidence="2">
    <location>
        <begin position="90"/>
        <end position="224"/>
    </location>
</feature>
<dbReference type="CDD" id="cd01949">
    <property type="entry name" value="GGDEF"/>
    <property type="match status" value="1"/>
</dbReference>
<dbReference type="NCBIfam" id="TIGR00254">
    <property type="entry name" value="GGDEF"/>
    <property type="match status" value="1"/>
</dbReference>
<evidence type="ECO:0000259" key="2">
    <source>
        <dbReference type="PROSITE" id="PS50887"/>
    </source>
</evidence>
<dbReference type="InterPro" id="IPR043128">
    <property type="entry name" value="Rev_trsase/Diguanyl_cyclase"/>
</dbReference>
<feature type="transmembrane region" description="Helical" evidence="1">
    <location>
        <begin position="6"/>
        <end position="24"/>
    </location>
</feature>
<dbReference type="Proteomes" id="UP000270468">
    <property type="component" value="Unassembled WGS sequence"/>
</dbReference>
<dbReference type="SUPFAM" id="SSF55073">
    <property type="entry name" value="Nucleotide cyclase"/>
    <property type="match status" value="1"/>
</dbReference>
<accession>A0A3P5WWH4</accession>
<dbReference type="AlphaFoldDB" id="A0A3P5WWH4"/>
<name>A0A3P5WWH4_9BACL</name>
<gene>
    <name evidence="3" type="primary">pleD_2</name>
    <name evidence="3" type="ORF">FILTAD_01415</name>
</gene>
<protein>
    <submittedName>
        <fullName evidence="3">Response regulator PleD</fullName>
    </submittedName>
</protein>
<dbReference type="Gene3D" id="3.30.70.270">
    <property type="match status" value="1"/>
</dbReference>
<keyword evidence="1" id="KW-0812">Transmembrane</keyword>
<dbReference type="SMART" id="SM00267">
    <property type="entry name" value="GGDEF"/>
    <property type="match status" value="1"/>
</dbReference>